<dbReference type="AlphaFoldDB" id="A0A243B9P3"/>
<name>A0A243B9P3_BACTU</name>
<evidence type="ECO:0000313" key="2">
    <source>
        <dbReference type="Proteomes" id="UP000195089"/>
    </source>
</evidence>
<protein>
    <submittedName>
        <fullName evidence="1">Uncharacterized protein</fullName>
    </submittedName>
</protein>
<accession>A0A243B9P3</accession>
<reference evidence="1 2" key="1">
    <citation type="submission" date="2016-10" db="EMBL/GenBank/DDBJ databases">
        <title>Comparative genomics of Bacillus thuringiensis reveals a path to pathogens against multiple invertebrate hosts.</title>
        <authorList>
            <person name="Zheng J."/>
            <person name="Gao Q."/>
            <person name="Liu H."/>
            <person name="Peng D."/>
            <person name="Ruan L."/>
            <person name="Sun M."/>
        </authorList>
    </citation>
    <scope>NUCLEOTIDE SEQUENCE [LARGE SCALE GENOMIC DNA]</scope>
    <source>
        <strain evidence="1">BGSC 4BX1</strain>
    </source>
</reference>
<gene>
    <name evidence="1" type="ORF">BK742_18550</name>
</gene>
<organism evidence="1 2">
    <name type="scientific">Bacillus thuringiensis serovar pingluonsis</name>
    <dbReference type="NCBI Taxonomy" id="180881"/>
    <lineage>
        <taxon>Bacteria</taxon>
        <taxon>Bacillati</taxon>
        <taxon>Bacillota</taxon>
        <taxon>Bacilli</taxon>
        <taxon>Bacillales</taxon>
        <taxon>Bacillaceae</taxon>
        <taxon>Bacillus</taxon>
        <taxon>Bacillus cereus group</taxon>
    </lineage>
</organism>
<comment type="caution">
    <text evidence="1">The sequence shown here is derived from an EMBL/GenBank/DDBJ whole genome shotgun (WGS) entry which is preliminary data.</text>
</comment>
<proteinExistence type="predicted"/>
<evidence type="ECO:0000313" key="1">
    <source>
        <dbReference type="EMBL" id="OTY41046.1"/>
    </source>
</evidence>
<dbReference type="RefSeq" id="WP_088119939.1">
    <property type="nucleotide sequence ID" value="NZ_NFDL01000078.1"/>
</dbReference>
<dbReference type="Proteomes" id="UP000195089">
    <property type="component" value="Unassembled WGS sequence"/>
</dbReference>
<sequence>MEELPDKIIGLDQIRINRGIGKICKCENRKFVLDTTNKRVTCHSCGSVVDPYDAIVDLANQREEFNRQAELLLEQKKQLAAYKPHLRVIKSLEKSYRGRKMLPYCPRCSEPFYLEELTHWMGISYAKRRIEKWKEQNQTK</sequence>
<dbReference type="EMBL" id="NFDL01000078">
    <property type="protein sequence ID" value="OTY41046.1"/>
    <property type="molecule type" value="Genomic_DNA"/>
</dbReference>